<gene>
    <name evidence="5" type="ORF">GCM10008023_24980</name>
</gene>
<evidence type="ECO:0000259" key="3">
    <source>
        <dbReference type="Pfam" id="PF00195"/>
    </source>
</evidence>
<reference evidence="6" key="1">
    <citation type="journal article" date="2019" name="Int. J. Syst. Evol. Microbiol.">
        <title>The Global Catalogue of Microorganisms (GCM) 10K type strain sequencing project: providing services to taxonomists for standard genome sequencing and annotation.</title>
        <authorList>
            <consortium name="The Broad Institute Genomics Platform"/>
            <consortium name="The Broad Institute Genome Sequencing Center for Infectious Disease"/>
            <person name="Wu L."/>
            <person name="Ma J."/>
        </authorList>
    </citation>
    <scope>NUCLEOTIDE SEQUENCE [LARGE SCALE GENOMIC DNA]</scope>
    <source>
        <strain evidence="6">CGMCC 1.8957</strain>
    </source>
</reference>
<organism evidence="5 6">
    <name type="scientific">Sphingomonas glacialis</name>
    <dbReference type="NCBI Taxonomy" id="658225"/>
    <lineage>
        <taxon>Bacteria</taxon>
        <taxon>Pseudomonadati</taxon>
        <taxon>Pseudomonadota</taxon>
        <taxon>Alphaproteobacteria</taxon>
        <taxon>Sphingomonadales</taxon>
        <taxon>Sphingomonadaceae</taxon>
        <taxon>Sphingomonas</taxon>
    </lineage>
</organism>
<dbReference type="InterPro" id="IPR016039">
    <property type="entry name" value="Thiolase-like"/>
</dbReference>
<dbReference type="InterPro" id="IPR001099">
    <property type="entry name" value="Chalcone/stilbene_synt_N"/>
</dbReference>
<feature type="domain" description="Chalcone/stilbene synthase N-terminal" evidence="3">
    <location>
        <begin position="5"/>
        <end position="213"/>
    </location>
</feature>
<dbReference type="EMBL" id="BNAQ01000003">
    <property type="protein sequence ID" value="GHH18717.1"/>
    <property type="molecule type" value="Genomic_DNA"/>
</dbReference>
<comment type="similarity">
    <text evidence="1">Belongs to the thiolase-like superfamily. Chalcone/stilbene synthases family.</text>
</comment>
<keyword evidence="2" id="KW-0808">Transferase</keyword>
<dbReference type="Pfam" id="PF00195">
    <property type="entry name" value="Chal_sti_synt_N"/>
    <property type="match status" value="1"/>
</dbReference>
<evidence type="ECO:0000256" key="2">
    <source>
        <dbReference type="ARBA" id="ARBA00022679"/>
    </source>
</evidence>
<dbReference type="PIRSF" id="PIRSF000451">
    <property type="entry name" value="PKS_III"/>
    <property type="match status" value="1"/>
</dbReference>
<sequence>MPSTAHIIAIGTAVPDHDIHHAFIDWARARLPNSRSAKIFDRMAGRAGIGHRWSVLPIGDDGGSPVAMGGFYARDLLPGTAERMQLYAQYAPALSLAAIDALRAQVPLDGITHLVVASCTGFVAPGIDQIVAARLGLDPSVERLLVGFMGCYAAVAALRSARHIVRSDPAARVLVICVELSTLHLQDTPALEPLLAMLQFGDGAAAALVTAQPQGLALGQPFATTLPDSAELIRWDITDRGFAMHLSGEVPARIAAGLSDPVFAAAATGGRAPADIDGWAIHAGGRSILDAVETSLALPADALTESRGVLADNGNMSSATLMFVLARLLAGPPIREGVALAFGPGLAAEGFGFRSAA</sequence>
<name>A0ABQ3LNS2_9SPHN</name>
<dbReference type="RefSeq" id="WP_189676531.1">
    <property type="nucleotide sequence ID" value="NZ_BNAQ01000003.1"/>
</dbReference>
<comment type="caution">
    <text evidence="5">The sequence shown here is derived from an EMBL/GenBank/DDBJ whole genome shotgun (WGS) entry which is preliminary data.</text>
</comment>
<proteinExistence type="inferred from homology"/>
<dbReference type="SUPFAM" id="SSF53901">
    <property type="entry name" value="Thiolase-like"/>
    <property type="match status" value="2"/>
</dbReference>
<keyword evidence="6" id="KW-1185">Reference proteome</keyword>
<evidence type="ECO:0000313" key="5">
    <source>
        <dbReference type="EMBL" id="GHH18717.1"/>
    </source>
</evidence>
<dbReference type="InterPro" id="IPR011141">
    <property type="entry name" value="Polyketide_synthase_type-III"/>
</dbReference>
<dbReference type="CDD" id="cd00831">
    <property type="entry name" value="CHS_like"/>
    <property type="match status" value="1"/>
</dbReference>
<dbReference type="Proteomes" id="UP000652430">
    <property type="component" value="Unassembled WGS sequence"/>
</dbReference>
<dbReference type="PANTHER" id="PTHR11877:SF46">
    <property type="entry name" value="TYPE III POLYKETIDE SYNTHASE A"/>
    <property type="match status" value="1"/>
</dbReference>
<evidence type="ECO:0000259" key="4">
    <source>
        <dbReference type="Pfam" id="PF02797"/>
    </source>
</evidence>
<dbReference type="Gene3D" id="3.40.47.10">
    <property type="match status" value="2"/>
</dbReference>
<protein>
    <submittedName>
        <fullName evidence="5">Naringenin-chalcone synthase</fullName>
    </submittedName>
</protein>
<evidence type="ECO:0000313" key="6">
    <source>
        <dbReference type="Proteomes" id="UP000652430"/>
    </source>
</evidence>
<feature type="domain" description="Chalcone/stilbene synthase C-terminal" evidence="4">
    <location>
        <begin position="224"/>
        <end position="355"/>
    </location>
</feature>
<dbReference type="Pfam" id="PF02797">
    <property type="entry name" value="Chal_sti_synt_C"/>
    <property type="match status" value="1"/>
</dbReference>
<accession>A0ABQ3LNS2</accession>
<evidence type="ECO:0000256" key="1">
    <source>
        <dbReference type="ARBA" id="ARBA00005531"/>
    </source>
</evidence>
<dbReference type="InterPro" id="IPR012328">
    <property type="entry name" value="Chalcone/stilbene_synt_C"/>
</dbReference>
<dbReference type="PANTHER" id="PTHR11877">
    <property type="entry name" value="HYDROXYMETHYLGLUTARYL-COA SYNTHASE"/>
    <property type="match status" value="1"/>
</dbReference>